<evidence type="ECO:0000259" key="4">
    <source>
        <dbReference type="PROSITE" id="PS51156"/>
    </source>
</evidence>
<dbReference type="SUPFAM" id="SSF46774">
    <property type="entry name" value="ARID-like"/>
    <property type="match status" value="1"/>
</dbReference>
<dbReference type="PANTHER" id="PTHR46410">
    <property type="entry name" value="AT-RICH INTERACTIVE DOMAIN-CONTAINING PROTEIN 2"/>
    <property type="match status" value="1"/>
</dbReference>
<feature type="domain" description="ELM2" evidence="4">
    <location>
        <begin position="310"/>
        <end position="350"/>
    </location>
</feature>
<proteinExistence type="predicted"/>
<evidence type="ECO:0000256" key="1">
    <source>
        <dbReference type="ARBA" id="ARBA00023242"/>
    </source>
</evidence>
<dbReference type="PANTHER" id="PTHR46410:SF1">
    <property type="entry name" value="AT-RICH INTERACTIVE DOMAIN-CONTAINING PROTEIN 1"/>
    <property type="match status" value="1"/>
</dbReference>
<dbReference type="SMART" id="SM01014">
    <property type="entry name" value="ARID"/>
    <property type="match status" value="1"/>
</dbReference>
<dbReference type="AlphaFoldDB" id="A0ABD3SYI2"/>
<dbReference type="Gene3D" id="1.10.150.60">
    <property type="entry name" value="ARID DNA-binding domain"/>
    <property type="match status" value="1"/>
</dbReference>
<dbReference type="PROSITE" id="PS51011">
    <property type="entry name" value="ARID"/>
    <property type="match status" value="1"/>
</dbReference>
<sequence>MAGWLKRVNGSGGVEESFITPKKFEKIEPFFDLESQRKLECEFNECLEVFWEQTSDTSCSRPLPPVIGEGQKVDLFKLYIAVRKRTECGQDKISWSLVARDCGFDSELGAALKLVYVKYLDKLDSWVRKVVCNIEDENIEVRETRVDLSSLLMKLESGLKEFLSRIVNANVSENQCGDDQVKYEDLVSRKRKRDCYMGMLNWIRKVAKDPCDPAIGILPQRDTWKHYESKLEWKQIILAREAMLLKMNATSQQSIWQKKQLMHPSLYDDQYSSEKLRSSQRLVFAKDSSRKALERLNSKSSFSDYQSDGKQIRVGPLFQADLPQLLGSNYESDSKWLGTRIWPLEKVEQNHSSLIERDPIGKGRQESCGCQFPGSVECIRFHIREKKIKLKLELGSAFNNWKFDGMGEEVALTWTKEEEKKFEKIVKSNRLSSEKYFWEELFKSFPGKGREALVSYYFNVFLLQRRGKQNRDGTLDIQSDDEESEYGPVSNRFGRISDISPGSIFRSPKKSRLN</sequence>
<dbReference type="CDD" id="cd16100">
    <property type="entry name" value="ARID"/>
    <property type="match status" value="1"/>
</dbReference>
<feature type="domain" description="ARID" evidence="3">
    <location>
        <begin position="37"/>
        <end position="128"/>
    </location>
</feature>
<dbReference type="PROSITE" id="PS51156">
    <property type="entry name" value="ELM2"/>
    <property type="match status" value="1"/>
</dbReference>
<comment type="caution">
    <text evidence="5">The sequence shown here is derived from an EMBL/GenBank/DDBJ whole genome shotgun (WGS) entry which is preliminary data.</text>
</comment>
<evidence type="ECO:0000313" key="6">
    <source>
        <dbReference type="Proteomes" id="UP001634393"/>
    </source>
</evidence>
<dbReference type="SMART" id="SM01189">
    <property type="entry name" value="ELM2"/>
    <property type="match status" value="1"/>
</dbReference>
<accession>A0ABD3SYI2</accession>
<name>A0ABD3SYI2_9LAMI</name>
<dbReference type="InterPro" id="IPR001606">
    <property type="entry name" value="ARID_dom"/>
</dbReference>
<keyword evidence="6" id="KW-1185">Reference proteome</keyword>
<dbReference type="SMART" id="SM00501">
    <property type="entry name" value="BRIGHT"/>
    <property type="match status" value="1"/>
</dbReference>
<gene>
    <name evidence="5" type="ORF">ACJIZ3_018484</name>
</gene>
<dbReference type="Proteomes" id="UP001634393">
    <property type="component" value="Unassembled WGS sequence"/>
</dbReference>
<organism evidence="5 6">
    <name type="scientific">Penstemon smallii</name>
    <dbReference type="NCBI Taxonomy" id="265156"/>
    <lineage>
        <taxon>Eukaryota</taxon>
        <taxon>Viridiplantae</taxon>
        <taxon>Streptophyta</taxon>
        <taxon>Embryophyta</taxon>
        <taxon>Tracheophyta</taxon>
        <taxon>Spermatophyta</taxon>
        <taxon>Magnoliopsida</taxon>
        <taxon>eudicotyledons</taxon>
        <taxon>Gunneridae</taxon>
        <taxon>Pentapetalae</taxon>
        <taxon>asterids</taxon>
        <taxon>lamiids</taxon>
        <taxon>Lamiales</taxon>
        <taxon>Plantaginaceae</taxon>
        <taxon>Cheloneae</taxon>
        <taxon>Penstemon</taxon>
    </lineage>
</organism>
<feature type="region of interest" description="Disordered" evidence="2">
    <location>
        <begin position="472"/>
        <end position="514"/>
    </location>
</feature>
<keyword evidence="1" id="KW-0539">Nucleus</keyword>
<evidence type="ECO:0000259" key="3">
    <source>
        <dbReference type="PROSITE" id="PS51011"/>
    </source>
</evidence>
<protein>
    <submittedName>
        <fullName evidence="5">Uncharacterized protein</fullName>
    </submittedName>
</protein>
<dbReference type="Pfam" id="PF01388">
    <property type="entry name" value="ARID"/>
    <property type="match status" value="1"/>
</dbReference>
<dbReference type="EMBL" id="JBJXBP010000005">
    <property type="protein sequence ID" value="KAL3829682.1"/>
    <property type="molecule type" value="Genomic_DNA"/>
</dbReference>
<evidence type="ECO:0000313" key="5">
    <source>
        <dbReference type="EMBL" id="KAL3829682.1"/>
    </source>
</evidence>
<dbReference type="InterPro" id="IPR036431">
    <property type="entry name" value="ARID_dom_sf"/>
</dbReference>
<reference evidence="5 6" key="1">
    <citation type="submission" date="2024-12" db="EMBL/GenBank/DDBJ databases">
        <title>The unique morphological basis and parallel evolutionary history of personate flowers in Penstemon.</title>
        <authorList>
            <person name="Depatie T.H."/>
            <person name="Wessinger C.A."/>
        </authorList>
    </citation>
    <scope>NUCLEOTIDE SEQUENCE [LARGE SCALE GENOMIC DNA]</scope>
    <source>
        <strain evidence="5">WTNN_2</strain>
        <tissue evidence="5">Leaf</tissue>
    </source>
</reference>
<evidence type="ECO:0000256" key="2">
    <source>
        <dbReference type="SAM" id="MobiDB-lite"/>
    </source>
</evidence>
<dbReference type="InterPro" id="IPR000949">
    <property type="entry name" value="ELM2_dom"/>
</dbReference>